<evidence type="ECO:0000256" key="1">
    <source>
        <dbReference type="ARBA" id="ARBA00007358"/>
    </source>
</evidence>
<proteinExistence type="inferred from homology"/>
<keyword evidence="2" id="KW-0560">Oxidoreductase</keyword>
<dbReference type="FunFam" id="3.40.50.1970:FF:000003">
    <property type="entry name" value="Alcohol dehydrogenase, iron-containing"/>
    <property type="match status" value="1"/>
</dbReference>
<sequence length="381" mass="42173">MEKCWQFATPKYLRAGEGSGLALFDYLIELEVKKSFVVIDPTLEKTNIYVQKILEKIDAPHKVFNSFSTNPTTEQVNNAVRIYTKFQPDGVIAIGGGSAIDLSKATMLTSLNNGVIEDYLGGKKGTKPFPPFIVLPTTCGTGSEASPYAVITDKKLRKKRGIEDTNFLPTLVIMDPLLLTSLSQTIIAATAIDALAHVTESFISKKANEITRSSSRGLFINLIQNIENASFKKDGKTLGNMLNVAFTSRLLYPRTGLTIAHALSHPLGAHTNIHHGLAVSFFIPVSLEFNYDFCKENMNEALKLMGFTNLKGFNKWFINFCDKSGIKSSIKKELNKINLPIETLAKDAMESSNIPSNPRTVDQKKLEEVIKDSILLWGLYE</sequence>
<protein>
    <submittedName>
        <fullName evidence="5">Iron-containing alcohol dehydrogenase</fullName>
    </submittedName>
</protein>
<dbReference type="Gene3D" id="1.20.1090.10">
    <property type="entry name" value="Dehydroquinate synthase-like - alpha domain"/>
    <property type="match status" value="1"/>
</dbReference>
<feature type="domain" description="Alcohol dehydrogenase iron-type/glycerol dehydrogenase GldA" evidence="3">
    <location>
        <begin position="12"/>
        <end position="176"/>
    </location>
</feature>
<evidence type="ECO:0000259" key="3">
    <source>
        <dbReference type="Pfam" id="PF00465"/>
    </source>
</evidence>
<dbReference type="PANTHER" id="PTHR11496:SF102">
    <property type="entry name" value="ALCOHOL DEHYDROGENASE 4"/>
    <property type="match status" value="1"/>
</dbReference>
<evidence type="ECO:0000259" key="4">
    <source>
        <dbReference type="Pfam" id="PF25137"/>
    </source>
</evidence>
<evidence type="ECO:0000256" key="2">
    <source>
        <dbReference type="ARBA" id="ARBA00023002"/>
    </source>
</evidence>
<dbReference type="InterPro" id="IPR056798">
    <property type="entry name" value="ADH_Fe_C"/>
</dbReference>
<reference evidence="5" key="1">
    <citation type="journal article" date="2020" name="mSystems">
        <title>Genome- and Community-Level Interaction Insights into Carbon Utilization and Element Cycling Functions of Hydrothermarchaeota in Hydrothermal Sediment.</title>
        <authorList>
            <person name="Zhou Z."/>
            <person name="Liu Y."/>
            <person name="Xu W."/>
            <person name="Pan J."/>
            <person name="Luo Z.H."/>
            <person name="Li M."/>
        </authorList>
    </citation>
    <scope>NUCLEOTIDE SEQUENCE [LARGE SCALE GENOMIC DNA]</scope>
    <source>
        <strain evidence="5">SpSt-757</strain>
    </source>
</reference>
<organism evidence="5">
    <name type="scientific">candidate division CPR3 bacterium</name>
    <dbReference type="NCBI Taxonomy" id="2268181"/>
    <lineage>
        <taxon>Bacteria</taxon>
        <taxon>Bacteria division CPR3</taxon>
    </lineage>
</organism>
<dbReference type="AlphaFoldDB" id="A0A7V3J9I8"/>
<dbReference type="EMBL" id="DTGG01000057">
    <property type="protein sequence ID" value="HFZ08826.1"/>
    <property type="molecule type" value="Genomic_DNA"/>
</dbReference>
<gene>
    <name evidence="5" type="ORF">ENV41_01685</name>
</gene>
<dbReference type="InterPro" id="IPR001670">
    <property type="entry name" value="ADH_Fe/GldA"/>
</dbReference>
<dbReference type="Pfam" id="PF00465">
    <property type="entry name" value="Fe-ADH"/>
    <property type="match status" value="1"/>
</dbReference>
<dbReference type="GO" id="GO:0046872">
    <property type="term" value="F:metal ion binding"/>
    <property type="evidence" value="ECO:0007669"/>
    <property type="project" value="InterPro"/>
</dbReference>
<dbReference type="Gene3D" id="3.40.50.1970">
    <property type="match status" value="1"/>
</dbReference>
<evidence type="ECO:0000313" key="5">
    <source>
        <dbReference type="EMBL" id="HFZ08826.1"/>
    </source>
</evidence>
<accession>A0A7V3J9I8</accession>
<dbReference type="GO" id="GO:0004022">
    <property type="term" value="F:alcohol dehydrogenase (NAD+) activity"/>
    <property type="evidence" value="ECO:0007669"/>
    <property type="project" value="TreeGrafter"/>
</dbReference>
<dbReference type="Pfam" id="PF25137">
    <property type="entry name" value="ADH_Fe_C"/>
    <property type="match status" value="1"/>
</dbReference>
<comment type="similarity">
    <text evidence="1">Belongs to the iron-containing alcohol dehydrogenase family.</text>
</comment>
<name>A0A7V3J9I8_UNCC3</name>
<comment type="caution">
    <text evidence="5">The sequence shown here is derived from an EMBL/GenBank/DDBJ whole genome shotgun (WGS) entry which is preliminary data.</text>
</comment>
<dbReference type="PANTHER" id="PTHR11496">
    <property type="entry name" value="ALCOHOL DEHYDROGENASE"/>
    <property type="match status" value="1"/>
</dbReference>
<dbReference type="CDD" id="cd08551">
    <property type="entry name" value="Fe-ADH"/>
    <property type="match status" value="1"/>
</dbReference>
<dbReference type="InterPro" id="IPR039697">
    <property type="entry name" value="Alcohol_dehydrogenase_Fe"/>
</dbReference>
<dbReference type="SUPFAM" id="SSF56796">
    <property type="entry name" value="Dehydroquinate synthase-like"/>
    <property type="match status" value="1"/>
</dbReference>
<feature type="domain" description="Fe-containing alcohol dehydrogenase-like C-terminal" evidence="4">
    <location>
        <begin position="188"/>
        <end position="373"/>
    </location>
</feature>